<comment type="caution">
    <text evidence="3">The sequence shown here is derived from an EMBL/GenBank/DDBJ whole genome shotgun (WGS) entry which is preliminary data.</text>
</comment>
<sequence length="195" mass="20115">MWSSRALVSAALVATVAANYTLPSGFDINQVDLSERGSWCTAERNTCPKICGGIASSNSCDPQSLSFSCVCDNGTTANVEPYMQTVPYFVCQKTYGQCITRHPDDLEGQEKCKASAKSCGTLNATETSSSSSSSATGSSTASATLATTTQAGDSSATASSTGSATTTTNAAALMVQEHSTSLFAAGLFFALRYVL</sequence>
<keyword evidence="1" id="KW-0732">Signal</keyword>
<evidence type="ECO:0000313" key="3">
    <source>
        <dbReference type="EMBL" id="RJE20132.1"/>
    </source>
</evidence>
<evidence type="ECO:0000256" key="1">
    <source>
        <dbReference type="SAM" id="SignalP"/>
    </source>
</evidence>
<dbReference type="Pfam" id="PF24808">
    <property type="entry name" value="DUF7707"/>
    <property type="match status" value="1"/>
</dbReference>
<dbReference type="PANTHER" id="PTHR38118">
    <property type="entry name" value="ANCHORED CELL WALL PROTEIN 11-RELATED"/>
    <property type="match status" value="1"/>
</dbReference>
<dbReference type="AlphaFoldDB" id="A0A3A2ZAJ3"/>
<dbReference type="OrthoDB" id="2121879at2759"/>
<evidence type="ECO:0000259" key="2">
    <source>
        <dbReference type="Pfam" id="PF24808"/>
    </source>
</evidence>
<gene>
    <name evidence="3" type="ORF">PHISCL_07538</name>
</gene>
<feature type="chain" id="PRO_5017285683" description="DUF7707 domain-containing protein" evidence="1">
    <location>
        <begin position="19"/>
        <end position="195"/>
    </location>
</feature>
<proteinExistence type="predicted"/>
<feature type="signal peptide" evidence="1">
    <location>
        <begin position="1"/>
        <end position="18"/>
    </location>
</feature>
<accession>A0A3A2ZAJ3</accession>
<dbReference type="PANTHER" id="PTHR38118:SF4">
    <property type="match status" value="1"/>
</dbReference>
<protein>
    <recommendedName>
        <fullName evidence="2">DUF7707 domain-containing protein</fullName>
    </recommendedName>
</protein>
<organism evidence="3 4">
    <name type="scientific">Aspergillus sclerotialis</name>
    <dbReference type="NCBI Taxonomy" id="2070753"/>
    <lineage>
        <taxon>Eukaryota</taxon>
        <taxon>Fungi</taxon>
        <taxon>Dikarya</taxon>
        <taxon>Ascomycota</taxon>
        <taxon>Pezizomycotina</taxon>
        <taxon>Eurotiomycetes</taxon>
        <taxon>Eurotiomycetidae</taxon>
        <taxon>Eurotiales</taxon>
        <taxon>Aspergillaceae</taxon>
        <taxon>Aspergillus</taxon>
        <taxon>Aspergillus subgen. Polypaecilum</taxon>
    </lineage>
</organism>
<reference evidence="4" key="1">
    <citation type="submission" date="2017-02" db="EMBL/GenBank/DDBJ databases">
        <authorList>
            <person name="Tafer H."/>
            <person name="Lopandic K."/>
        </authorList>
    </citation>
    <scope>NUCLEOTIDE SEQUENCE [LARGE SCALE GENOMIC DNA]</scope>
    <source>
        <strain evidence="4">CBS 366.77</strain>
    </source>
</reference>
<keyword evidence="4" id="KW-1185">Reference proteome</keyword>
<dbReference type="Proteomes" id="UP000266188">
    <property type="component" value="Unassembled WGS sequence"/>
</dbReference>
<name>A0A3A2ZAJ3_9EURO</name>
<dbReference type="InterPro" id="IPR056124">
    <property type="entry name" value="DUF7707"/>
</dbReference>
<feature type="domain" description="DUF7707" evidence="2">
    <location>
        <begin position="26"/>
        <end position="123"/>
    </location>
</feature>
<dbReference type="EMBL" id="MVGC01000336">
    <property type="protein sequence ID" value="RJE20132.1"/>
    <property type="molecule type" value="Genomic_DNA"/>
</dbReference>
<evidence type="ECO:0000313" key="4">
    <source>
        <dbReference type="Proteomes" id="UP000266188"/>
    </source>
</evidence>